<dbReference type="EMBL" id="MDET01000035">
    <property type="protein sequence ID" value="OQM74178.1"/>
    <property type="molecule type" value="Genomic_DNA"/>
</dbReference>
<evidence type="ECO:0000313" key="2">
    <source>
        <dbReference type="Proteomes" id="UP000191905"/>
    </source>
</evidence>
<keyword evidence="2" id="KW-1185">Reference proteome</keyword>
<organism evidence="1 2">
    <name type="scientific">Manganibacter manganicus</name>
    <dbReference type="NCBI Taxonomy" id="1873176"/>
    <lineage>
        <taxon>Bacteria</taxon>
        <taxon>Pseudomonadati</taxon>
        <taxon>Pseudomonadota</taxon>
        <taxon>Alphaproteobacteria</taxon>
        <taxon>Hyphomicrobiales</taxon>
        <taxon>Phyllobacteriaceae</taxon>
        <taxon>Manganibacter</taxon>
    </lineage>
</organism>
<gene>
    <name evidence="1" type="ORF">BFN67_22355</name>
</gene>
<dbReference type="Proteomes" id="UP000191905">
    <property type="component" value="Unassembled WGS sequence"/>
</dbReference>
<protein>
    <recommendedName>
        <fullName evidence="3">DUF4352 domain-containing protein</fullName>
    </recommendedName>
</protein>
<accession>A0A1V8RLV7</accession>
<proteinExistence type="predicted"/>
<dbReference type="AlphaFoldDB" id="A0A1V8RLV7"/>
<evidence type="ECO:0000313" key="1">
    <source>
        <dbReference type="EMBL" id="OQM74178.1"/>
    </source>
</evidence>
<comment type="caution">
    <text evidence="1">The sequence shown here is derived from an EMBL/GenBank/DDBJ whole genome shotgun (WGS) entry which is preliminary data.</text>
</comment>
<reference evidence="1 2" key="1">
    <citation type="journal article" date="2016" name="Int. J. Syst. Evol. Microbiol.">
        <title>Pseudaminobacter manganicus sp. nov., isolated from sludge of a manganese mine.</title>
        <authorList>
            <person name="Li J."/>
            <person name="Huang J."/>
            <person name="Liao S."/>
            <person name="Wang G."/>
        </authorList>
    </citation>
    <scope>NUCLEOTIDE SEQUENCE [LARGE SCALE GENOMIC DNA]</scope>
    <source>
        <strain evidence="1 2">JH-7</strain>
    </source>
</reference>
<evidence type="ECO:0008006" key="3">
    <source>
        <dbReference type="Google" id="ProtNLM"/>
    </source>
</evidence>
<name>A0A1V8RLV7_9HYPH</name>
<sequence length="181" mass="20181">MKNLRWLGVTTVLFVVTLVLAGWSDFKELSQQREWNVVRVNADEGELGGIRVGIREIRASVLDNGSDRSLLFVRIALLGSEADARSWGDCLVSVQDTSGRKWLPLYGFIRGAIEILAPDRKDHGFCGFANINENSPTTYDQIYRLPKSALDNLSLHVSGYGTRPAALSFPLKPEVREFKAE</sequence>
<dbReference type="RefSeq" id="WP_080921023.1">
    <property type="nucleotide sequence ID" value="NZ_MDET01000035.1"/>
</dbReference>
<dbReference type="OrthoDB" id="7348044at2"/>
<dbReference type="STRING" id="1873176.BFN67_22355"/>